<evidence type="ECO:0000256" key="1">
    <source>
        <dbReference type="ARBA" id="ARBA00009283"/>
    </source>
</evidence>
<dbReference type="PANTHER" id="PTHR11782">
    <property type="entry name" value="ADENOSINE/GUANOSINE DIPHOSPHATASE"/>
    <property type="match status" value="1"/>
</dbReference>
<name>A0A8T1X4N4_9STRA</name>
<protein>
    <submittedName>
        <fullName evidence="5">Uncharacterized protein</fullName>
    </submittedName>
</protein>
<keyword evidence="2" id="KW-0378">Hydrolase</keyword>
<feature type="signal peptide" evidence="4">
    <location>
        <begin position="1"/>
        <end position="27"/>
    </location>
</feature>
<keyword evidence="4" id="KW-0732">Signal</keyword>
<comment type="similarity">
    <text evidence="1">Belongs to the GDA1/CD39 NTPase family.</text>
</comment>
<keyword evidence="6" id="KW-1185">Reference proteome</keyword>
<evidence type="ECO:0000256" key="2">
    <source>
        <dbReference type="ARBA" id="ARBA00022801"/>
    </source>
</evidence>
<keyword evidence="3" id="KW-0472">Membrane</keyword>
<dbReference type="InterPro" id="IPR000407">
    <property type="entry name" value="GDA1_CD39_NTPase"/>
</dbReference>
<evidence type="ECO:0000256" key="4">
    <source>
        <dbReference type="SAM" id="SignalP"/>
    </source>
</evidence>
<evidence type="ECO:0000256" key="3">
    <source>
        <dbReference type="SAM" id="Phobius"/>
    </source>
</evidence>
<proteinExistence type="inferred from homology"/>
<organism evidence="5 6">
    <name type="scientific">Phytophthora boehmeriae</name>
    <dbReference type="NCBI Taxonomy" id="109152"/>
    <lineage>
        <taxon>Eukaryota</taxon>
        <taxon>Sar</taxon>
        <taxon>Stramenopiles</taxon>
        <taxon>Oomycota</taxon>
        <taxon>Peronosporomycetes</taxon>
        <taxon>Peronosporales</taxon>
        <taxon>Peronosporaceae</taxon>
        <taxon>Phytophthora</taxon>
    </lineage>
</organism>
<comment type="caution">
    <text evidence="5">The sequence shown here is derived from an EMBL/GenBank/DDBJ whole genome shotgun (WGS) entry which is preliminary data.</text>
</comment>
<evidence type="ECO:0000313" key="6">
    <source>
        <dbReference type="Proteomes" id="UP000693981"/>
    </source>
</evidence>
<feature type="transmembrane region" description="Helical" evidence="3">
    <location>
        <begin position="558"/>
        <end position="576"/>
    </location>
</feature>
<reference evidence="5" key="1">
    <citation type="submission" date="2021-02" db="EMBL/GenBank/DDBJ databases">
        <authorList>
            <person name="Palmer J.M."/>
        </authorList>
    </citation>
    <scope>NUCLEOTIDE SEQUENCE</scope>
    <source>
        <strain evidence="5">SCRP23</strain>
    </source>
</reference>
<evidence type="ECO:0000313" key="5">
    <source>
        <dbReference type="EMBL" id="KAG7400925.1"/>
    </source>
</evidence>
<dbReference type="GO" id="GO:0009134">
    <property type="term" value="P:nucleoside diphosphate catabolic process"/>
    <property type="evidence" value="ECO:0007669"/>
    <property type="project" value="TreeGrafter"/>
</dbReference>
<dbReference type="Proteomes" id="UP000693981">
    <property type="component" value="Unassembled WGS sequence"/>
</dbReference>
<dbReference type="PANTHER" id="PTHR11782:SF83">
    <property type="entry name" value="GUANOSINE-DIPHOSPHATASE"/>
    <property type="match status" value="1"/>
</dbReference>
<dbReference type="GO" id="GO:0017110">
    <property type="term" value="F:nucleoside diphosphate phosphatase activity"/>
    <property type="evidence" value="ECO:0007669"/>
    <property type="project" value="TreeGrafter"/>
</dbReference>
<accession>A0A8T1X4N4</accession>
<dbReference type="EMBL" id="JAGDFL010000021">
    <property type="protein sequence ID" value="KAG7400925.1"/>
    <property type="molecule type" value="Genomic_DNA"/>
</dbReference>
<sequence length="621" mass="67879">MRQDGALFFFFFSCAVLLLTDVAGGRASGQLLTQDGPMPAPARAHCRVFVVASQSDTRLLVLQNAYEQDVIDVYDHQEALESVLIPSTTAAADAAEEKKTADAAYKTLRPAVDQAAEWLTPRVDPRHCYAHFVSAHTEVAAATGEMTKDEAKHLVTSRVTRRLDQLRDRARRDSSFPFVQAEPSLEHRDGESVTAGGDLQLVTPTWRRYFQVVGTNYFAGRVAPSLSPGQIEVFGLLHVDAGGQLDDMEVEMDSTEMVFDVRERWRRSKRQRQVSVALNTSDFYGRGYVGFGRQGIKRSTVKLLQEQVTGDAKADTLQHPCFLRDNTMVVGGGNLTLNGAGDADKCMTLIRAYVASSNVNCPPENFCVLDGAPQPQPFSSFYTSGVLREAVLSTSRILGQMHQMEGGESVPQLQLPTPPLTALRDAAKTVCSLPYSQIVASTNAAQGSPAKSSSLDSTVENEVEAPSVLCLDLCYTVVLLEKVGVQDADERVYFVEKFEKQPVLSNREVMSDKKGGTPPELVAWLTGAFLYLEALQRKVTFSIESELLAEQLNAGLPLGWNMSLLVFVAACCFLYFTTGRVAIAGRAGRGTSGYHRVVNGGAKAKYKDTTQSIIFVDDARE</sequence>
<dbReference type="AlphaFoldDB" id="A0A8T1X4N4"/>
<feature type="chain" id="PRO_5035800782" evidence="4">
    <location>
        <begin position="28"/>
        <end position="621"/>
    </location>
</feature>
<dbReference type="OrthoDB" id="6372431at2759"/>
<keyword evidence="3" id="KW-0812">Transmembrane</keyword>
<dbReference type="GO" id="GO:0016020">
    <property type="term" value="C:membrane"/>
    <property type="evidence" value="ECO:0007669"/>
    <property type="project" value="TreeGrafter"/>
</dbReference>
<keyword evidence="3" id="KW-1133">Transmembrane helix</keyword>
<gene>
    <name evidence="5" type="ORF">PHYBOEH_003836</name>
</gene>